<reference evidence="1 2" key="1">
    <citation type="submission" date="2015-08" db="EMBL/GenBank/DDBJ databases">
        <title>Complete genome sequence of Sulfurifustis variabilis.</title>
        <authorList>
            <person name="Miura A."/>
            <person name="Kojima H."/>
            <person name="Fukui M."/>
        </authorList>
    </citation>
    <scope>NUCLEOTIDE SEQUENCE [LARGE SCALE GENOMIC DNA]</scope>
    <source>
        <strain evidence="2">skN76</strain>
    </source>
</reference>
<dbReference type="Proteomes" id="UP000218899">
    <property type="component" value="Chromosome"/>
</dbReference>
<evidence type="ECO:0008006" key="3">
    <source>
        <dbReference type="Google" id="ProtNLM"/>
    </source>
</evidence>
<accession>A0A1B4V3F9</accession>
<keyword evidence="2" id="KW-1185">Reference proteome</keyword>
<evidence type="ECO:0000313" key="2">
    <source>
        <dbReference type="Proteomes" id="UP000218899"/>
    </source>
</evidence>
<protein>
    <recommendedName>
        <fullName evidence="3">Asparagine synthetase domain-containing protein</fullName>
    </recommendedName>
</protein>
<dbReference type="KEGG" id="sva:SVA_1534"/>
<organism evidence="1 2">
    <name type="scientific">Sulfurifustis variabilis</name>
    <dbReference type="NCBI Taxonomy" id="1675686"/>
    <lineage>
        <taxon>Bacteria</taxon>
        <taxon>Pseudomonadati</taxon>
        <taxon>Pseudomonadota</taxon>
        <taxon>Gammaproteobacteria</taxon>
        <taxon>Acidiferrobacterales</taxon>
        <taxon>Acidiferrobacteraceae</taxon>
        <taxon>Sulfurifustis</taxon>
    </lineage>
</organism>
<proteinExistence type="predicted"/>
<dbReference type="EMBL" id="AP014936">
    <property type="protein sequence ID" value="BAU48096.1"/>
    <property type="molecule type" value="Genomic_DNA"/>
</dbReference>
<evidence type="ECO:0000313" key="1">
    <source>
        <dbReference type="EMBL" id="BAU48096.1"/>
    </source>
</evidence>
<name>A0A1B4V3F9_9GAMM</name>
<dbReference type="SUPFAM" id="SSF52402">
    <property type="entry name" value="Adenine nucleotide alpha hydrolases-like"/>
    <property type="match status" value="1"/>
</dbReference>
<gene>
    <name evidence="1" type="ORF">SVA_1534</name>
</gene>
<sequence length="516" mass="58511">MMTHAIDREVRHEVPFGDSASTLFAGQFLLGPELPQSLPSWERYALGDGLALTVHPQLPVHTVSQGDRSLTLVGFALDPDLPTADDTDILLHLLERYASIDSLIAATAQLGGRWVLIAQAGDARHLFHDALGLRQAFYTDPRVTTGLWVMSQPGLALEVLNLTPAREALEFIDSFEFRSFAEYRWPAAASPLQELRRLQPNHVLDLHSGKVRRFWPTVPMRRPPIACAIANVTRLLTGLVKAAAHRYDLALALTAGIDSRVVLAASREVSHRISYVTVRQARMADDHPDVVVPARLLNRLGLPGEIVRARASMSPVFSWVYKRSVFLAHDHYGPDAEAILRRFGRRKTVITGSGAEVARCSFRDVYAFARWRRPSARDLARLQQMGEHPLAIRHFGEWLEDARCRDYVPVLDLFEWEQGHGSWLASTQLEFDIAWRDIFTPYNCRAVLSELLGVEERHRRAPRHTLFRRIAETMWPDVLSEPINPGKPKDHARHLFGVWRKRIGWEMRGRLGALWH</sequence>
<dbReference type="AlphaFoldDB" id="A0A1B4V3F9"/>
<dbReference type="RefSeq" id="WP_096460641.1">
    <property type="nucleotide sequence ID" value="NZ_AP014936.1"/>
</dbReference>